<proteinExistence type="predicted"/>
<evidence type="ECO:0000313" key="2">
    <source>
        <dbReference type="Proteomes" id="UP001060170"/>
    </source>
</evidence>
<organism evidence="1 2">
    <name type="scientific">Puccinia striiformis f. sp. tritici</name>
    <dbReference type="NCBI Taxonomy" id="168172"/>
    <lineage>
        <taxon>Eukaryota</taxon>
        <taxon>Fungi</taxon>
        <taxon>Dikarya</taxon>
        <taxon>Basidiomycota</taxon>
        <taxon>Pucciniomycotina</taxon>
        <taxon>Pucciniomycetes</taxon>
        <taxon>Pucciniales</taxon>
        <taxon>Pucciniaceae</taxon>
        <taxon>Puccinia</taxon>
    </lineage>
</organism>
<accession>A0ACC0DRQ0</accession>
<feature type="non-terminal residue" evidence="1">
    <location>
        <position position="287"/>
    </location>
</feature>
<gene>
    <name evidence="1" type="ORF">MJO28_014916</name>
</gene>
<evidence type="ECO:0000313" key="1">
    <source>
        <dbReference type="EMBL" id="KAI7937996.1"/>
    </source>
</evidence>
<reference evidence="2" key="1">
    <citation type="journal article" date="2018" name="BMC Genomics">
        <title>Genomic insights into host adaptation between the wheat stripe rust pathogen (Puccinia striiformis f. sp. tritici) and the barley stripe rust pathogen (Puccinia striiformis f. sp. hordei).</title>
        <authorList>
            <person name="Xia C."/>
            <person name="Wang M."/>
            <person name="Yin C."/>
            <person name="Cornejo O.E."/>
            <person name="Hulbert S.H."/>
            <person name="Chen X."/>
        </authorList>
    </citation>
    <scope>NUCLEOTIDE SEQUENCE [LARGE SCALE GENOMIC DNA]</scope>
    <source>
        <strain evidence="2">93-210</strain>
    </source>
</reference>
<protein>
    <submittedName>
        <fullName evidence="1">Uncharacterized protein</fullName>
    </submittedName>
</protein>
<dbReference type="EMBL" id="CM045880">
    <property type="protein sequence ID" value="KAI7937996.1"/>
    <property type="molecule type" value="Genomic_DNA"/>
</dbReference>
<comment type="caution">
    <text evidence="1">The sequence shown here is derived from an EMBL/GenBank/DDBJ whole genome shotgun (WGS) entry which is preliminary data.</text>
</comment>
<reference evidence="1 2" key="3">
    <citation type="journal article" date="2022" name="Microbiol. Spectr.">
        <title>Folding features and dynamics of 3D genome architecture in plant fungal pathogens.</title>
        <authorList>
            <person name="Xia C."/>
        </authorList>
    </citation>
    <scope>NUCLEOTIDE SEQUENCE [LARGE SCALE GENOMIC DNA]</scope>
    <source>
        <strain evidence="1 2">93-210</strain>
    </source>
</reference>
<sequence>TKNRSAASSRPPKKLNKRKNDALRSKKKIIKKQAYSIQFLCHPQVYQTMNHHKINQLLRLNGGENEFQESFLAPSQPPIEQGDSSTGAPHYSNAITGVPHYSNPVTGAQPTTTATMTARPQPNLAIQPQVGSEIGNAHAGQLVSGSGNVHAGQLGRLYVWLQIQVGLFRRSNQLLQMRQTLLSGETTREAKTSCSGEITRGVKVCLNKNQTLLQIEKANSAKAPANSLDKSTTRLFSTDNVGWPTSLDDYTWDSFLPAAFDMLGDKKLRSHAPNHKSKEQFKKGTRH</sequence>
<dbReference type="Proteomes" id="UP001060170">
    <property type="component" value="Chromosome 16"/>
</dbReference>
<reference evidence="2" key="2">
    <citation type="journal article" date="2018" name="Mol. Plant Microbe Interact.">
        <title>Genome sequence resources for the wheat stripe rust pathogen (Puccinia striiformis f. sp. tritici) and the barley stripe rust pathogen (Puccinia striiformis f. sp. hordei).</title>
        <authorList>
            <person name="Xia C."/>
            <person name="Wang M."/>
            <person name="Yin C."/>
            <person name="Cornejo O.E."/>
            <person name="Hulbert S.H."/>
            <person name="Chen X."/>
        </authorList>
    </citation>
    <scope>NUCLEOTIDE SEQUENCE [LARGE SCALE GENOMIC DNA]</scope>
    <source>
        <strain evidence="2">93-210</strain>
    </source>
</reference>
<feature type="non-terminal residue" evidence="1">
    <location>
        <position position="1"/>
    </location>
</feature>
<name>A0ACC0DRQ0_9BASI</name>
<keyword evidence="2" id="KW-1185">Reference proteome</keyword>